<dbReference type="AlphaFoldDB" id="A0A1I1P943"/>
<reference evidence="1 2" key="1">
    <citation type="submission" date="2016-10" db="EMBL/GenBank/DDBJ databases">
        <authorList>
            <person name="de Groot N.N."/>
        </authorList>
    </citation>
    <scope>NUCLEOTIDE SEQUENCE [LARGE SCALE GENOMIC DNA]</scope>
    <source>
        <strain evidence="1 2">DSM 19548</strain>
    </source>
</reference>
<evidence type="ECO:0000313" key="2">
    <source>
        <dbReference type="Proteomes" id="UP000198728"/>
    </source>
</evidence>
<evidence type="ECO:0000313" key="1">
    <source>
        <dbReference type="EMBL" id="SFD06329.1"/>
    </source>
</evidence>
<keyword evidence="2" id="KW-1185">Reference proteome</keyword>
<dbReference type="RefSeq" id="WP_093362282.1">
    <property type="nucleotide sequence ID" value="NZ_FOLG01000014.1"/>
</dbReference>
<accession>A0A1I1P943</accession>
<dbReference type="OrthoDB" id="7870542at2"/>
<organism evidence="1 2">
    <name type="scientific">Tropicimonas isoalkanivorans</name>
    <dbReference type="NCBI Taxonomy" id="441112"/>
    <lineage>
        <taxon>Bacteria</taxon>
        <taxon>Pseudomonadati</taxon>
        <taxon>Pseudomonadota</taxon>
        <taxon>Alphaproteobacteria</taxon>
        <taxon>Rhodobacterales</taxon>
        <taxon>Roseobacteraceae</taxon>
        <taxon>Tropicimonas</taxon>
    </lineage>
</organism>
<gene>
    <name evidence="1" type="ORF">SAMN04488094_11468</name>
</gene>
<proteinExistence type="predicted"/>
<sequence length="86" mass="9304">MSAIASYVGNVAKPLALGLLILTAMGFLTTEPKSGLQTAGRFDCRAFFDDPALNRALCQLNPARYWNTPIGDLVPWLSPASKEPDH</sequence>
<dbReference type="EMBL" id="FOLG01000014">
    <property type="protein sequence ID" value="SFD06329.1"/>
    <property type="molecule type" value="Genomic_DNA"/>
</dbReference>
<name>A0A1I1P943_9RHOB</name>
<protein>
    <submittedName>
        <fullName evidence="1">Uncharacterized protein</fullName>
    </submittedName>
</protein>
<dbReference type="Proteomes" id="UP000198728">
    <property type="component" value="Unassembled WGS sequence"/>
</dbReference>